<protein>
    <submittedName>
        <fullName evidence="2">Uncharacterized protein</fullName>
    </submittedName>
</protein>
<dbReference type="EnsemblMetazoa" id="G13026.1">
    <property type="protein sequence ID" value="G13026.1:cds"/>
    <property type="gene ID" value="G13026"/>
</dbReference>
<sequence length="293" mass="33558">MKHFVLVQNKSYLFLELPDDTKCVRPSCHPTSAFIKHGGLFIIHCSGQKAEFIVQQDSLEMQVPVVIEIEKPPRDNYSIPYCFLCFACWLGCICLSPCSLVACMFTCIADSWKRRGRESSQVRLCQAAAIAFSLFTIIAGITAWVFFFIFIFPSFYRMYCCVWLKCRCNFKRESSRKKTERMATASREAIIVEMEEGGGTSSNSNIPYCLSCISFYLGSWPCGLVAFIMAYKADDSMERGDVIRYRLYHSVGLILGVIGIFLGLAAFALFYKYVFPVWYLYLYLTVEPEYKFP</sequence>
<evidence type="ECO:0000256" key="1">
    <source>
        <dbReference type="SAM" id="Phobius"/>
    </source>
</evidence>
<keyword evidence="1" id="KW-0812">Transmembrane</keyword>
<proteinExistence type="predicted"/>
<feature type="transmembrane region" description="Helical" evidence="1">
    <location>
        <begin position="251"/>
        <end position="274"/>
    </location>
</feature>
<reference evidence="2" key="1">
    <citation type="submission" date="2022-08" db="UniProtKB">
        <authorList>
            <consortium name="EnsemblMetazoa"/>
        </authorList>
    </citation>
    <scope>IDENTIFICATION</scope>
    <source>
        <strain evidence="2">05x7-T-G4-1.051#20</strain>
    </source>
</reference>
<name>A0A8W8I9L6_MAGGI</name>
<keyword evidence="1" id="KW-0472">Membrane</keyword>
<keyword evidence="3" id="KW-1185">Reference proteome</keyword>
<evidence type="ECO:0000313" key="3">
    <source>
        <dbReference type="Proteomes" id="UP000005408"/>
    </source>
</evidence>
<feature type="transmembrane region" description="Helical" evidence="1">
    <location>
        <begin position="78"/>
        <end position="108"/>
    </location>
</feature>
<dbReference type="Proteomes" id="UP000005408">
    <property type="component" value="Unassembled WGS sequence"/>
</dbReference>
<dbReference type="AlphaFoldDB" id="A0A8W8I9L6"/>
<keyword evidence="1" id="KW-1133">Transmembrane helix</keyword>
<feature type="transmembrane region" description="Helical" evidence="1">
    <location>
        <begin position="205"/>
        <end position="230"/>
    </location>
</feature>
<feature type="transmembrane region" description="Helical" evidence="1">
    <location>
        <begin position="129"/>
        <end position="152"/>
    </location>
</feature>
<organism evidence="2 3">
    <name type="scientific">Magallana gigas</name>
    <name type="common">Pacific oyster</name>
    <name type="synonym">Crassostrea gigas</name>
    <dbReference type="NCBI Taxonomy" id="29159"/>
    <lineage>
        <taxon>Eukaryota</taxon>
        <taxon>Metazoa</taxon>
        <taxon>Spiralia</taxon>
        <taxon>Lophotrochozoa</taxon>
        <taxon>Mollusca</taxon>
        <taxon>Bivalvia</taxon>
        <taxon>Autobranchia</taxon>
        <taxon>Pteriomorphia</taxon>
        <taxon>Ostreida</taxon>
        <taxon>Ostreoidea</taxon>
        <taxon>Ostreidae</taxon>
        <taxon>Magallana</taxon>
    </lineage>
</organism>
<accession>A0A8W8I9L6</accession>
<evidence type="ECO:0000313" key="2">
    <source>
        <dbReference type="EnsemblMetazoa" id="G13026.1:cds"/>
    </source>
</evidence>